<dbReference type="AlphaFoldDB" id="A0A6J4UBK8"/>
<reference evidence="2" key="1">
    <citation type="submission" date="2020-02" db="EMBL/GenBank/DDBJ databases">
        <authorList>
            <person name="Meier V. D."/>
        </authorList>
    </citation>
    <scope>NUCLEOTIDE SEQUENCE</scope>
    <source>
        <strain evidence="2">AVDCRST_MAG49</strain>
    </source>
</reference>
<feature type="region of interest" description="Disordered" evidence="1">
    <location>
        <begin position="1"/>
        <end position="53"/>
    </location>
</feature>
<proteinExistence type="predicted"/>
<evidence type="ECO:0000313" key="2">
    <source>
        <dbReference type="EMBL" id="CAA9546272.1"/>
    </source>
</evidence>
<organism evidence="2">
    <name type="scientific">uncultured Thermomicrobiales bacterium</name>
    <dbReference type="NCBI Taxonomy" id="1645740"/>
    <lineage>
        <taxon>Bacteria</taxon>
        <taxon>Pseudomonadati</taxon>
        <taxon>Thermomicrobiota</taxon>
        <taxon>Thermomicrobia</taxon>
        <taxon>Thermomicrobiales</taxon>
        <taxon>environmental samples</taxon>
    </lineage>
</organism>
<dbReference type="EMBL" id="CADCWG010000083">
    <property type="protein sequence ID" value="CAA9546272.1"/>
    <property type="molecule type" value="Genomic_DNA"/>
</dbReference>
<protein>
    <submittedName>
        <fullName evidence="2">Uncharacterized protein</fullName>
    </submittedName>
</protein>
<sequence length="53" mass="5552">MLRGGRGRQRLAGRQALTGSAADRCSGGASRRLGLSNGSREDGRGRVAIKQRA</sequence>
<accession>A0A6J4UBK8</accession>
<evidence type="ECO:0000256" key="1">
    <source>
        <dbReference type="SAM" id="MobiDB-lite"/>
    </source>
</evidence>
<feature type="compositionally biased region" description="Basic residues" evidence="1">
    <location>
        <begin position="1"/>
        <end position="11"/>
    </location>
</feature>
<name>A0A6J4UBK8_9BACT</name>
<gene>
    <name evidence="2" type="ORF">AVDCRST_MAG49-1366</name>
</gene>